<feature type="transmembrane region" description="Helical" evidence="15">
    <location>
        <begin position="189"/>
        <end position="210"/>
    </location>
</feature>
<evidence type="ECO:0000256" key="11">
    <source>
        <dbReference type="ARBA" id="ARBA00023004"/>
    </source>
</evidence>
<dbReference type="InterPro" id="IPR005798">
    <property type="entry name" value="Cyt_b/b6_C"/>
</dbReference>
<proteinExistence type="predicted"/>
<feature type="transmembrane region" description="Helical" evidence="15">
    <location>
        <begin position="124"/>
        <end position="145"/>
    </location>
</feature>
<evidence type="ECO:0000256" key="1">
    <source>
        <dbReference type="ARBA" id="ARBA00001971"/>
    </source>
</evidence>
<evidence type="ECO:0000259" key="16">
    <source>
        <dbReference type="PROSITE" id="PS51002"/>
    </source>
</evidence>
<dbReference type="Proteomes" id="UP000698222">
    <property type="component" value="Unassembled WGS sequence"/>
</dbReference>
<feature type="transmembrane region" description="Helical" evidence="15">
    <location>
        <begin position="54"/>
        <end position="80"/>
    </location>
</feature>
<evidence type="ECO:0000256" key="13">
    <source>
        <dbReference type="ARBA" id="ARBA00029351"/>
    </source>
</evidence>
<protein>
    <recommendedName>
        <fullName evidence="4">Cytochrome bc1 complex cytochrome b subunit</fullName>
        <ecNumber evidence="3">7.1.1.8</ecNumber>
    </recommendedName>
    <alternativeName>
        <fullName evidence="14">Cytochrome bc1 reductase complex subunit QcrB</fullName>
    </alternativeName>
</protein>
<dbReference type="PROSITE" id="PS51003">
    <property type="entry name" value="CYTB_CTER"/>
    <property type="match status" value="1"/>
</dbReference>
<dbReference type="PANTHER" id="PTHR19271">
    <property type="entry name" value="CYTOCHROME B"/>
    <property type="match status" value="1"/>
</dbReference>
<gene>
    <name evidence="18" type="ORF">JOF44_000058</name>
</gene>
<evidence type="ECO:0000259" key="17">
    <source>
        <dbReference type="PROSITE" id="PS51003"/>
    </source>
</evidence>
<evidence type="ECO:0000256" key="15">
    <source>
        <dbReference type="SAM" id="Phobius"/>
    </source>
</evidence>
<evidence type="ECO:0000256" key="8">
    <source>
        <dbReference type="ARBA" id="ARBA00022723"/>
    </source>
</evidence>
<keyword evidence="7 15" id="KW-0812">Transmembrane</keyword>
<dbReference type="SUPFAM" id="SSF81342">
    <property type="entry name" value="Transmembrane di-heme cytochromes"/>
    <property type="match status" value="1"/>
</dbReference>
<feature type="transmembrane region" description="Helical" evidence="15">
    <location>
        <begin position="394"/>
        <end position="418"/>
    </location>
</feature>
<feature type="transmembrane region" description="Helical" evidence="15">
    <location>
        <begin position="222"/>
        <end position="247"/>
    </location>
</feature>
<keyword evidence="10 15" id="KW-1133">Transmembrane helix</keyword>
<keyword evidence="6" id="KW-0349">Heme</keyword>
<feature type="domain" description="Cytochrome b/b6 N-terminal region profile" evidence="16">
    <location>
        <begin position="28"/>
        <end position="254"/>
    </location>
</feature>
<feature type="domain" description="Cytochrome b/b6 C-terminal region profile" evidence="17">
    <location>
        <begin position="255"/>
        <end position="448"/>
    </location>
</feature>
<dbReference type="InterPro" id="IPR027387">
    <property type="entry name" value="Cytb/b6-like_sf"/>
</dbReference>
<organism evidence="18 19">
    <name type="scientific">Brachybacterium fresconis</name>
    <dbReference type="NCBI Taxonomy" id="173363"/>
    <lineage>
        <taxon>Bacteria</taxon>
        <taxon>Bacillati</taxon>
        <taxon>Actinomycetota</taxon>
        <taxon>Actinomycetes</taxon>
        <taxon>Micrococcales</taxon>
        <taxon>Dermabacteraceae</taxon>
        <taxon>Brachybacterium</taxon>
    </lineage>
</organism>
<dbReference type="RefSeq" id="WP_209885937.1">
    <property type="nucleotide sequence ID" value="NZ_BAAAJV010000026.1"/>
</dbReference>
<comment type="subcellular location">
    <subcellularLocation>
        <location evidence="2">Membrane</location>
        <topology evidence="2">Multi-pass membrane protein</topology>
    </subcellularLocation>
</comment>
<evidence type="ECO:0000256" key="3">
    <source>
        <dbReference type="ARBA" id="ARBA00012951"/>
    </source>
</evidence>
<evidence type="ECO:0000256" key="14">
    <source>
        <dbReference type="ARBA" id="ARBA00029568"/>
    </source>
</evidence>
<comment type="caution">
    <text evidence="18">The sequence shown here is derived from an EMBL/GenBank/DDBJ whole genome shotgun (WGS) entry which is preliminary data.</text>
</comment>
<dbReference type="PANTHER" id="PTHR19271:SF16">
    <property type="entry name" value="CYTOCHROME B"/>
    <property type="match status" value="1"/>
</dbReference>
<dbReference type="Gene3D" id="1.20.810.10">
    <property type="entry name" value="Cytochrome Bc1 Complex, Chain C"/>
    <property type="match status" value="1"/>
</dbReference>
<dbReference type="EMBL" id="JAGIOC010000001">
    <property type="protein sequence ID" value="MBP2407155.1"/>
    <property type="molecule type" value="Genomic_DNA"/>
</dbReference>
<evidence type="ECO:0000256" key="10">
    <source>
        <dbReference type="ARBA" id="ARBA00022989"/>
    </source>
</evidence>
<keyword evidence="5" id="KW-0813">Transport</keyword>
<evidence type="ECO:0000256" key="12">
    <source>
        <dbReference type="ARBA" id="ARBA00023136"/>
    </source>
</evidence>
<evidence type="ECO:0000313" key="18">
    <source>
        <dbReference type="EMBL" id="MBP2407155.1"/>
    </source>
</evidence>
<sequence length="564" mass="62997">MTTTTPESRKPASDDASSSRMYKLGAVGGDWLDQRTSGGGFVKFMARKIFPDHWSFMFGEVALYSFVILLISGTFLTMFFDPSMEEVVYDGPYVPLQGETMSRAYESTLQISFELRGGLLFRQMHHWACLVFMVAIFVHMFRVFFTGAFRKPRELNWLVGFSLMVLGMVAGFSGYSLPDDVLSGNGVRIIDGLMRAIPVVGTYLSMLLFGGEFPGTDIIPRLFTIHILLVPAMILGLIAVHMVLLVLHKHTQYPGPGRTQRNVVGFPVFPVYAAKAGGFFFLVFGIITLIAATTAINSVWVYGPYDPSPVSAGSQPDWYMLWTDGGLRLIPGWEFTIFGYVISLNMLIPMALYGGLLAVLALYPFIESWVTGDDREHHLNDLPYNAPVRTGLGVAWIMVYLILALAATNDLIAIALHLSINDITWFFRVGIFVIPVLAFIITKRVCLSFQRHARDKALHGEESSRVVRTDTGQMLEIHEPLSEYDRWVLVQHDDYRPLKAGKGVSSLRAKATSFFFKDRIEPVTPAELREALEHAGHEKHVIDEVTGGDYRIPAEKAHHASHSS</sequence>
<dbReference type="Pfam" id="PF13631">
    <property type="entry name" value="Cytochrom_B_N_2"/>
    <property type="match status" value="1"/>
</dbReference>
<feature type="transmembrane region" description="Helical" evidence="15">
    <location>
        <begin position="157"/>
        <end position="177"/>
    </location>
</feature>
<name>A0ABS4YED9_9MICO</name>
<comment type="cofactor">
    <cofactor evidence="1">
        <name>heme</name>
        <dbReference type="ChEBI" id="CHEBI:30413"/>
    </cofactor>
</comment>
<evidence type="ECO:0000256" key="2">
    <source>
        <dbReference type="ARBA" id="ARBA00004141"/>
    </source>
</evidence>
<evidence type="ECO:0000256" key="4">
    <source>
        <dbReference type="ARBA" id="ARBA00016116"/>
    </source>
</evidence>
<evidence type="ECO:0000256" key="9">
    <source>
        <dbReference type="ARBA" id="ARBA00022982"/>
    </source>
</evidence>
<keyword evidence="9" id="KW-0249">Electron transport</keyword>
<keyword evidence="12 15" id="KW-0472">Membrane</keyword>
<dbReference type="InterPro" id="IPR016174">
    <property type="entry name" value="Di-haem_cyt_TM"/>
</dbReference>
<evidence type="ECO:0000256" key="6">
    <source>
        <dbReference type="ARBA" id="ARBA00022617"/>
    </source>
</evidence>
<dbReference type="InterPro" id="IPR005797">
    <property type="entry name" value="Cyt_b/b6_N"/>
</dbReference>
<evidence type="ECO:0000313" key="19">
    <source>
        <dbReference type="Proteomes" id="UP000698222"/>
    </source>
</evidence>
<dbReference type="EC" id="7.1.1.8" evidence="3"/>
<comment type="catalytic activity">
    <reaction evidence="13">
        <text>a quinol + 2 Fe(III)-[cytochrome c](out) = a quinone + 2 Fe(II)-[cytochrome c](out) + 2 H(+)(out)</text>
        <dbReference type="Rhea" id="RHEA:11484"/>
        <dbReference type="Rhea" id="RHEA-COMP:10350"/>
        <dbReference type="Rhea" id="RHEA-COMP:14399"/>
        <dbReference type="ChEBI" id="CHEBI:15378"/>
        <dbReference type="ChEBI" id="CHEBI:24646"/>
        <dbReference type="ChEBI" id="CHEBI:29033"/>
        <dbReference type="ChEBI" id="CHEBI:29034"/>
        <dbReference type="ChEBI" id="CHEBI:132124"/>
        <dbReference type="EC" id="7.1.1.8"/>
    </reaction>
</comment>
<feature type="transmembrane region" description="Helical" evidence="15">
    <location>
        <begin position="279"/>
        <end position="302"/>
    </location>
</feature>
<evidence type="ECO:0000256" key="7">
    <source>
        <dbReference type="ARBA" id="ARBA00022692"/>
    </source>
</evidence>
<reference evidence="18 19" key="1">
    <citation type="submission" date="2021-03" db="EMBL/GenBank/DDBJ databases">
        <title>Sequencing the genomes of 1000 actinobacteria strains.</title>
        <authorList>
            <person name="Klenk H.-P."/>
        </authorList>
    </citation>
    <scope>NUCLEOTIDE SEQUENCE [LARGE SCALE GENOMIC DNA]</scope>
    <source>
        <strain evidence="18 19">DSM 14564</strain>
    </source>
</reference>
<keyword evidence="11" id="KW-0408">Iron</keyword>
<keyword evidence="19" id="KW-1185">Reference proteome</keyword>
<evidence type="ECO:0000256" key="5">
    <source>
        <dbReference type="ARBA" id="ARBA00022448"/>
    </source>
</evidence>
<accession>A0ABS4YED9</accession>
<keyword evidence="8" id="KW-0479">Metal-binding</keyword>
<feature type="transmembrane region" description="Helical" evidence="15">
    <location>
        <begin position="425"/>
        <end position="442"/>
    </location>
</feature>
<dbReference type="PROSITE" id="PS51002">
    <property type="entry name" value="CYTB_NTER"/>
    <property type="match status" value="1"/>
</dbReference>
<feature type="transmembrane region" description="Helical" evidence="15">
    <location>
        <begin position="337"/>
        <end position="366"/>
    </location>
</feature>